<protein>
    <submittedName>
        <fullName evidence="1">Uncharacterized protein</fullName>
    </submittedName>
</protein>
<name>A0ACD4C5X9_9BACI</name>
<gene>
    <name evidence="1" type="ORF">N5C46_20625</name>
</gene>
<reference evidence="1" key="1">
    <citation type="submission" date="2022-09" db="EMBL/GenBank/DDBJ databases">
        <title>Complete genome sequence of Rossellomorea vietnamensis strain RL-WG62, a newly isolated PGPR with the potential for plant salinity stress alleviation.</title>
        <authorList>
            <person name="Ren L."/>
            <person name="Wang G."/>
            <person name="Hu H."/>
        </authorList>
    </citation>
    <scope>NUCLEOTIDE SEQUENCE</scope>
    <source>
        <strain evidence="1">RL-WG62</strain>
    </source>
</reference>
<evidence type="ECO:0000313" key="2">
    <source>
        <dbReference type="Proteomes" id="UP001064027"/>
    </source>
</evidence>
<keyword evidence="2" id="KW-1185">Reference proteome</keyword>
<dbReference type="Proteomes" id="UP001064027">
    <property type="component" value="Chromosome"/>
</dbReference>
<accession>A0ACD4C5X9</accession>
<sequence>MRKHLGWAPIGIIGVTFILLFLMRGKVSGYIGTTVLITGIVLALATALLSKKGKPKTISISILGILVGGFIMLVLGFMMNGGL</sequence>
<organism evidence="1 2">
    <name type="scientific">Rossellomorea vietnamensis</name>
    <dbReference type="NCBI Taxonomy" id="218284"/>
    <lineage>
        <taxon>Bacteria</taxon>
        <taxon>Bacillati</taxon>
        <taxon>Bacillota</taxon>
        <taxon>Bacilli</taxon>
        <taxon>Bacillales</taxon>
        <taxon>Bacillaceae</taxon>
        <taxon>Rossellomorea</taxon>
    </lineage>
</organism>
<evidence type="ECO:0000313" key="1">
    <source>
        <dbReference type="EMBL" id="UXH44013.1"/>
    </source>
</evidence>
<proteinExistence type="predicted"/>
<dbReference type="EMBL" id="CP104558">
    <property type="protein sequence ID" value="UXH44013.1"/>
    <property type="molecule type" value="Genomic_DNA"/>
</dbReference>